<accession>A0A1I0RWC0</accession>
<dbReference type="Proteomes" id="UP000199167">
    <property type="component" value="Unassembled WGS sequence"/>
</dbReference>
<dbReference type="RefSeq" id="WP_089997020.1">
    <property type="nucleotide sequence ID" value="NZ_FOIZ01000002.1"/>
</dbReference>
<dbReference type="NCBIfam" id="TIGR02466">
    <property type="entry name" value="TIGR02466 family protein"/>
    <property type="match status" value="1"/>
</dbReference>
<dbReference type="Gene3D" id="2.60.120.620">
    <property type="entry name" value="q2cbj1_9rhob like domain"/>
    <property type="match status" value="1"/>
</dbReference>
<sequence length="207" mass="23353">MTFESMTVAMLFSTPLIRWQVPDFATLNPTLLKEGHKMRSQTEGVTKSNQGGWHSSGNIFASDTECFQQLLSSVRDAVYAATSRMSDEVDTKTLRMKLSGWMNINPQGSYNAPHTHPGAHWSGVYYVAQPEVEEGMSGMIEFLDPRSDLPNWRMLKSVAFQQKFKIRPQPGDLILFPSFLVHWVFPNEADSERVSIAFNATFEDPDG</sequence>
<dbReference type="AlphaFoldDB" id="A0A1I0RWC0"/>
<dbReference type="SUPFAM" id="SSF51197">
    <property type="entry name" value="Clavaminate synthase-like"/>
    <property type="match status" value="1"/>
</dbReference>
<evidence type="ECO:0000313" key="2">
    <source>
        <dbReference type="Proteomes" id="UP000199167"/>
    </source>
</evidence>
<keyword evidence="2" id="KW-1185">Reference proteome</keyword>
<organism evidence="1 2">
    <name type="scientific">Cognatiyoonia koreensis</name>
    <dbReference type="NCBI Taxonomy" id="364200"/>
    <lineage>
        <taxon>Bacteria</taxon>
        <taxon>Pseudomonadati</taxon>
        <taxon>Pseudomonadota</taxon>
        <taxon>Alphaproteobacteria</taxon>
        <taxon>Rhodobacterales</taxon>
        <taxon>Paracoccaceae</taxon>
        <taxon>Cognatiyoonia</taxon>
    </lineage>
</organism>
<reference evidence="1 2" key="1">
    <citation type="submission" date="2016-10" db="EMBL/GenBank/DDBJ databases">
        <authorList>
            <person name="de Groot N.N."/>
        </authorList>
    </citation>
    <scope>NUCLEOTIDE SEQUENCE [LARGE SCALE GENOMIC DNA]</scope>
    <source>
        <strain evidence="1 2">DSM 17925</strain>
    </source>
</reference>
<dbReference type="STRING" id="364200.SAMN04488515_3386"/>
<gene>
    <name evidence="1" type="ORF">SAMN04488515_3386</name>
</gene>
<dbReference type="EMBL" id="FOIZ01000002">
    <property type="protein sequence ID" value="SEW45782.1"/>
    <property type="molecule type" value="Genomic_DNA"/>
</dbReference>
<dbReference type="OrthoDB" id="9783136at2"/>
<protein>
    <submittedName>
        <fullName evidence="1">Uncharacterized protein</fullName>
    </submittedName>
</protein>
<dbReference type="InterPro" id="IPR012668">
    <property type="entry name" value="CHP02466"/>
</dbReference>
<proteinExistence type="predicted"/>
<name>A0A1I0RWC0_9RHOB</name>
<dbReference type="Pfam" id="PF13759">
    <property type="entry name" value="2OG-FeII_Oxy_5"/>
    <property type="match status" value="1"/>
</dbReference>
<evidence type="ECO:0000313" key="1">
    <source>
        <dbReference type="EMBL" id="SEW45782.1"/>
    </source>
</evidence>